<protein>
    <recommendedName>
        <fullName evidence="4">Guanine nucleotide-binding protein-like 1</fullName>
    </recommendedName>
</protein>
<feature type="region of interest" description="Disordered" evidence="5">
    <location>
        <begin position="591"/>
        <end position="644"/>
    </location>
</feature>
<evidence type="ECO:0000256" key="2">
    <source>
        <dbReference type="ARBA" id="ARBA00023134"/>
    </source>
</evidence>
<evidence type="ECO:0000256" key="1">
    <source>
        <dbReference type="ARBA" id="ARBA00022741"/>
    </source>
</evidence>
<dbReference type="SUPFAM" id="SSF52540">
    <property type="entry name" value="P-loop containing nucleoside triphosphate hydrolases"/>
    <property type="match status" value="1"/>
</dbReference>
<feature type="compositionally biased region" description="Basic residues" evidence="5">
    <location>
        <begin position="1"/>
        <end position="14"/>
    </location>
</feature>
<dbReference type="PANTHER" id="PTHR45709">
    <property type="entry name" value="LARGE SUBUNIT GTPASE 1 HOMOLOG-RELATED"/>
    <property type="match status" value="1"/>
</dbReference>
<gene>
    <name evidence="7" type="ORF">CYMTET_7161</name>
</gene>
<keyword evidence="2" id="KW-0342">GTP-binding</keyword>
<dbReference type="InterPro" id="IPR027417">
    <property type="entry name" value="P-loop_NTPase"/>
</dbReference>
<feature type="compositionally biased region" description="Basic and acidic residues" evidence="5">
    <location>
        <begin position="342"/>
        <end position="356"/>
    </location>
</feature>
<dbReference type="InterPro" id="IPR006073">
    <property type="entry name" value="GTP-bd"/>
</dbReference>
<comment type="function">
    <text evidence="3">Possible regulatory or functional link with the histocompatibility cluster.</text>
</comment>
<keyword evidence="1" id="KW-0547">Nucleotide-binding</keyword>
<feature type="region of interest" description="Disordered" evidence="5">
    <location>
        <begin position="1"/>
        <end position="23"/>
    </location>
</feature>
<feature type="region of interest" description="Disordered" evidence="5">
    <location>
        <begin position="284"/>
        <end position="305"/>
    </location>
</feature>
<feature type="region of interest" description="Disordered" evidence="5">
    <location>
        <begin position="335"/>
        <end position="371"/>
    </location>
</feature>
<evidence type="ECO:0000313" key="8">
    <source>
        <dbReference type="Proteomes" id="UP001190700"/>
    </source>
</evidence>
<name>A0AAE0GW06_9CHLO</name>
<dbReference type="EMBL" id="LGRX02001913">
    <property type="protein sequence ID" value="KAK3285222.1"/>
    <property type="molecule type" value="Genomic_DNA"/>
</dbReference>
<feature type="domain" description="G" evidence="6">
    <location>
        <begin position="408"/>
        <end position="460"/>
    </location>
</feature>
<evidence type="ECO:0000313" key="7">
    <source>
        <dbReference type="EMBL" id="KAK3285222.1"/>
    </source>
</evidence>
<dbReference type="GO" id="GO:0003924">
    <property type="term" value="F:GTPase activity"/>
    <property type="evidence" value="ECO:0007669"/>
    <property type="project" value="InterPro"/>
</dbReference>
<reference evidence="7 8" key="1">
    <citation type="journal article" date="2015" name="Genome Biol. Evol.">
        <title>Comparative Genomics of a Bacterivorous Green Alga Reveals Evolutionary Causalities and Consequences of Phago-Mixotrophic Mode of Nutrition.</title>
        <authorList>
            <person name="Burns J.A."/>
            <person name="Paasch A."/>
            <person name="Narechania A."/>
            <person name="Kim E."/>
        </authorList>
    </citation>
    <scope>NUCLEOTIDE SEQUENCE [LARGE SCALE GENOMIC DNA]</scope>
    <source>
        <strain evidence="7 8">PLY_AMNH</strain>
    </source>
</reference>
<accession>A0AAE0GW06</accession>
<dbReference type="GO" id="GO:0005525">
    <property type="term" value="F:GTP binding"/>
    <property type="evidence" value="ECO:0007669"/>
    <property type="project" value="UniProtKB-KW"/>
</dbReference>
<dbReference type="AlphaFoldDB" id="A0AAE0GW06"/>
<feature type="compositionally biased region" description="Acidic residues" evidence="5">
    <location>
        <begin position="623"/>
        <end position="634"/>
    </location>
</feature>
<comment type="caution">
    <text evidence="7">The sequence shown here is derived from an EMBL/GenBank/DDBJ whole genome shotgun (WGS) entry which is preliminary data.</text>
</comment>
<evidence type="ECO:0000259" key="6">
    <source>
        <dbReference type="Pfam" id="PF01926"/>
    </source>
</evidence>
<evidence type="ECO:0000256" key="3">
    <source>
        <dbReference type="ARBA" id="ARBA00037770"/>
    </source>
</evidence>
<dbReference type="Gene3D" id="3.40.50.300">
    <property type="entry name" value="P-loop containing nucleotide triphosphate hydrolases"/>
    <property type="match status" value="1"/>
</dbReference>
<dbReference type="Pfam" id="PF01926">
    <property type="entry name" value="MMR_HSR1"/>
    <property type="match status" value="1"/>
</dbReference>
<evidence type="ECO:0000256" key="5">
    <source>
        <dbReference type="SAM" id="MobiDB-lite"/>
    </source>
</evidence>
<organism evidence="7 8">
    <name type="scientific">Cymbomonas tetramitiformis</name>
    <dbReference type="NCBI Taxonomy" id="36881"/>
    <lineage>
        <taxon>Eukaryota</taxon>
        <taxon>Viridiplantae</taxon>
        <taxon>Chlorophyta</taxon>
        <taxon>Pyramimonadophyceae</taxon>
        <taxon>Pyramimonadales</taxon>
        <taxon>Pyramimonadaceae</taxon>
        <taxon>Cymbomonas</taxon>
    </lineage>
</organism>
<dbReference type="Proteomes" id="UP001190700">
    <property type="component" value="Unassembled WGS sequence"/>
</dbReference>
<evidence type="ECO:0000256" key="4">
    <source>
        <dbReference type="ARBA" id="ARBA00039902"/>
    </source>
</evidence>
<keyword evidence="8" id="KW-1185">Reference proteome</keyword>
<dbReference type="InterPro" id="IPR043358">
    <property type="entry name" value="GNL1-like"/>
</dbReference>
<dbReference type="PANTHER" id="PTHR45709:SF3">
    <property type="entry name" value="GUANINE NUCLEOTIDE-BINDING PROTEIN-LIKE 1"/>
    <property type="match status" value="1"/>
</dbReference>
<proteinExistence type="predicted"/>
<sequence>MPSKAKAKKEKKKQAQHEFFSSYGKNLGGKSSTILASTGGIDPLEAKTSVIDARRAMATSVFTPDSLGLKSSKKCPTTSGMQTVFAGEADYDVARRVRDAVRPLRSEDASLTAGEDARQAEAIPGSVPLSYYIQILNGRASGAGGSREDVMDMMPRRPEWGFQVSSGRLHFREQKAFQSWLARVRERLMQRGGYAPVYEQNLQVWRQLWRVLERADVVVLVLDARHPLLHLPPALYLHVAATLQKPLVLILNKMDMVDTCHVVQWARHLEAALPGVSAVVGYNSHSPNADHVTSREDGPASPASEAEAAAGLEAAHGLRSGRHALLEACHRAAAEAAAKGPPEVKEDGGKKGKEKVGGTQGSRRACGEEGDEFGLEEEGVDLLEEQALREEDAQAEAARDGGKRIMLGLAGHPNVGKSSLLNHIFGRKVVSVKGTPGHTKILQTMILDDCTCLMDSPGVVFPRLEVPMELQVIGGLIPFAQVREPFTAVRWLAEHSNAAPLTEQLKVKPLTEYDSELLQFAPGDVRAVEAAEAAGSGRPMPWSPMSLCAQYARVRGFMSRGGVDAELAGKTIVQRTLDSKIAWRVASPKGDPDYPTVRGIRHGNDVASSGDQANAEHVSDAEYCSEEDEADEDEPAGRTRKSGFEALMVMDDEARDQYGLNSDSDGDD</sequence>